<dbReference type="AlphaFoldDB" id="A0A2I9D7P3"/>
<feature type="region of interest" description="Disordered" evidence="1">
    <location>
        <begin position="1"/>
        <end position="69"/>
    </location>
</feature>
<evidence type="ECO:0000313" key="3">
    <source>
        <dbReference type="Proteomes" id="UP000236569"/>
    </source>
</evidence>
<feature type="compositionally biased region" description="Acidic residues" evidence="1">
    <location>
        <begin position="50"/>
        <end position="62"/>
    </location>
</feature>
<reference evidence="3" key="1">
    <citation type="submission" date="2018-01" db="EMBL/GenBank/DDBJ databases">
        <title>Draft Genome Sequence of the Radioresistant Bacterium Deinococcus aerius TR0125, Isolated from the Higher Atmosphere above Japan.</title>
        <authorList>
            <person name="Satoh K."/>
            <person name="Arai H."/>
            <person name="Sanzen T."/>
            <person name="Kawaguchi Y."/>
            <person name="Hayashi H."/>
            <person name="Yokobori S."/>
            <person name="Yamagishi A."/>
            <person name="Oono Y."/>
            <person name="Narumi I."/>
        </authorList>
    </citation>
    <scope>NUCLEOTIDE SEQUENCE [LARGE SCALE GENOMIC DNA]</scope>
    <source>
        <strain evidence="3">TR0125</strain>
    </source>
</reference>
<dbReference type="EMBL" id="BFAG01000010">
    <property type="protein sequence ID" value="GBF06796.1"/>
    <property type="molecule type" value="Genomic_DNA"/>
</dbReference>
<name>A0A2I9D7P3_9DEIO</name>
<dbReference type="Proteomes" id="UP000236569">
    <property type="component" value="Unassembled WGS sequence"/>
</dbReference>
<protein>
    <submittedName>
        <fullName evidence="2">Uncharacterized protein</fullName>
    </submittedName>
</protein>
<dbReference type="OrthoDB" id="9917644at2"/>
<evidence type="ECO:0000256" key="1">
    <source>
        <dbReference type="SAM" id="MobiDB-lite"/>
    </source>
</evidence>
<gene>
    <name evidence="2" type="ORF">DAERI_100159</name>
</gene>
<comment type="caution">
    <text evidence="2">The sequence shown here is derived from an EMBL/GenBank/DDBJ whole genome shotgun (WGS) entry which is preliminary data.</text>
</comment>
<sequence>MTDPQDMTDMDDSRHLPDGVTEEYRDITDDDLVDIGTNQTTLGEASGGIDDLDDRLDEDLVPLDEKTGE</sequence>
<dbReference type="RefSeq" id="WP_103130134.1">
    <property type="nucleotide sequence ID" value="NZ_BFAG01000010.1"/>
</dbReference>
<evidence type="ECO:0000313" key="2">
    <source>
        <dbReference type="EMBL" id="GBF06796.1"/>
    </source>
</evidence>
<feature type="compositionally biased region" description="Basic and acidic residues" evidence="1">
    <location>
        <begin position="11"/>
        <end position="27"/>
    </location>
</feature>
<organism evidence="2 3">
    <name type="scientific">Deinococcus aerius</name>
    <dbReference type="NCBI Taxonomy" id="200253"/>
    <lineage>
        <taxon>Bacteria</taxon>
        <taxon>Thermotogati</taxon>
        <taxon>Deinococcota</taxon>
        <taxon>Deinococci</taxon>
        <taxon>Deinococcales</taxon>
        <taxon>Deinococcaceae</taxon>
        <taxon>Deinococcus</taxon>
    </lineage>
</organism>
<proteinExistence type="predicted"/>
<accession>A0A2I9D7P3</accession>
<keyword evidence="3" id="KW-1185">Reference proteome</keyword>
<feature type="compositionally biased region" description="Acidic residues" evidence="1">
    <location>
        <begin position="1"/>
        <end position="10"/>
    </location>
</feature>